<evidence type="ECO:0000259" key="2">
    <source>
        <dbReference type="PROSITE" id="PS51352"/>
    </source>
</evidence>
<name>A0ABV3ZFN0_9BACT</name>
<reference evidence="3 4" key="1">
    <citation type="submission" date="2023-07" db="EMBL/GenBank/DDBJ databases">
        <authorList>
            <person name="Lian W.-H."/>
        </authorList>
    </citation>
    <scope>NUCLEOTIDE SEQUENCE [LARGE SCALE GENOMIC DNA]</scope>
    <source>
        <strain evidence="3 4">SYSU DXS3180</strain>
    </source>
</reference>
<comment type="caution">
    <text evidence="3">The sequence shown here is derived from an EMBL/GenBank/DDBJ whole genome shotgun (WGS) entry which is preliminary data.</text>
</comment>
<protein>
    <submittedName>
        <fullName evidence="3">Thioredoxin family protein</fullName>
    </submittedName>
</protein>
<evidence type="ECO:0000256" key="1">
    <source>
        <dbReference type="SAM" id="SignalP"/>
    </source>
</evidence>
<dbReference type="Pfam" id="PF00085">
    <property type="entry name" value="Thioredoxin"/>
    <property type="match status" value="1"/>
</dbReference>
<dbReference type="InterPro" id="IPR036249">
    <property type="entry name" value="Thioredoxin-like_sf"/>
</dbReference>
<dbReference type="CDD" id="cd02947">
    <property type="entry name" value="TRX_family"/>
    <property type="match status" value="1"/>
</dbReference>
<dbReference type="PANTHER" id="PTHR10438:SF405">
    <property type="entry name" value="THIOREDOXIN DOMAIN-CONTAINING PROTEIN"/>
    <property type="match status" value="1"/>
</dbReference>
<dbReference type="Gene3D" id="3.40.30.10">
    <property type="entry name" value="Glutaredoxin"/>
    <property type="match status" value="1"/>
</dbReference>
<dbReference type="RefSeq" id="WP_369330037.1">
    <property type="nucleotide sequence ID" value="NZ_JAULBC010000004.1"/>
</dbReference>
<proteinExistence type="predicted"/>
<dbReference type="Proteomes" id="UP001560573">
    <property type="component" value="Unassembled WGS sequence"/>
</dbReference>
<organism evidence="3 4">
    <name type="scientific">Danxiaibacter flavus</name>
    <dbReference type="NCBI Taxonomy" id="3049108"/>
    <lineage>
        <taxon>Bacteria</taxon>
        <taxon>Pseudomonadati</taxon>
        <taxon>Bacteroidota</taxon>
        <taxon>Chitinophagia</taxon>
        <taxon>Chitinophagales</taxon>
        <taxon>Chitinophagaceae</taxon>
        <taxon>Danxiaibacter</taxon>
    </lineage>
</organism>
<gene>
    <name evidence="3" type="ORF">QTN47_14030</name>
</gene>
<keyword evidence="4" id="KW-1185">Reference proteome</keyword>
<dbReference type="PROSITE" id="PS51352">
    <property type="entry name" value="THIOREDOXIN_2"/>
    <property type="match status" value="1"/>
</dbReference>
<dbReference type="SUPFAM" id="SSF52833">
    <property type="entry name" value="Thioredoxin-like"/>
    <property type="match status" value="1"/>
</dbReference>
<feature type="domain" description="Thioredoxin" evidence="2">
    <location>
        <begin position="24"/>
        <end position="179"/>
    </location>
</feature>
<accession>A0ABV3ZFN0</accession>
<evidence type="ECO:0000313" key="3">
    <source>
        <dbReference type="EMBL" id="MEX6688628.1"/>
    </source>
</evidence>
<dbReference type="InterPro" id="IPR013766">
    <property type="entry name" value="Thioredoxin_domain"/>
</dbReference>
<dbReference type="InterPro" id="IPR050620">
    <property type="entry name" value="Thioredoxin_H-type-like"/>
</dbReference>
<feature type="chain" id="PRO_5046908475" evidence="1">
    <location>
        <begin position="28"/>
        <end position="181"/>
    </location>
</feature>
<sequence length="181" mass="20371">MKIYIAPLLMLSALLFFSCKTSQHSLAAAAANNTYEIVKDSETKVLRGIIHRSDLENDTAFAWFKRNMQYGTADGKAIEALKQNGKSVRMVVFCGTWCHDSQNLLPVFYRMVDKSGFPDSSILLVAVDRNKTTSNHLEKTYNVTNVPTFIVMKNGKEAGRVVEYGKEEQIDKEIGEIVRVE</sequence>
<dbReference type="PANTHER" id="PTHR10438">
    <property type="entry name" value="THIOREDOXIN"/>
    <property type="match status" value="1"/>
</dbReference>
<feature type="signal peptide" evidence="1">
    <location>
        <begin position="1"/>
        <end position="27"/>
    </location>
</feature>
<keyword evidence="1" id="KW-0732">Signal</keyword>
<dbReference type="EMBL" id="JAULBC010000004">
    <property type="protein sequence ID" value="MEX6688628.1"/>
    <property type="molecule type" value="Genomic_DNA"/>
</dbReference>
<dbReference type="PROSITE" id="PS51257">
    <property type="entry name" value="PROKAR_LIPOPROTEIN"/>
    <property type="match status" value="1"/>
</dbReference>
<evidence type="ECO:0000313" key="4">
    <source>
        <dbReference type="Proteomes" id="UP001560573"/>
    </source>
</evidence>